<protein>
    <recommendedName>
        <fullName evidence="2">SAP domain-containing protein</fullName>
    </recommendedName>
</protein>
<evidence type="ECO:0000313" key="3">
    <source>
        <dbReference type="EMBL" id="EFJ18874.1"/>
    </source>
</evidence>
<dbReference type="HOGENOM" id="CLU_038106_0_0_1"/>
<evidence type="ECO:0000256" key="1">
    <source>
        <dbReference type="SAM" id="MobiDB-lite"/>
    </source>
</evidence>
<dbReference type="KEGG" id="smo:SELMODRAFT_419704"/>
<sequence>MGKRKSVRNCLRSAVGLDRTDWDLEQVSEDEISAMKGATLKEILSALGLPKSGSGHELRARVLEAKRASATNVQVGATKSVVLESAVVSNVPSIAPKQSDSTSLAATKKKKKWAVTDPLEIPPNCYHKDVFQACFPLVEIVEVPKGREFPVAVNKFSEPVLDTEVTREARRMWTRRFLSVSDAYSEPLNENQAFPLHFSFLEPLKKFTRLSQAEFTKHVRVCGKRSRDHGTSGMPSKRGKVDVEDNASLSIQMTVDPVNELNESGSNNAGMEITPEGSAEMTGDLREEANVATGFADGLIHVCDERAFERVKKMVATEEKSVEELSSMDPDRIVAVLERKFVEDKHKFNARYQGGFYAAKHLLVNLKNGHGLPVYVLVMTSHTWSYGILVAEGYVTVGSDGRVTKESMKLFKEHQAVTGKCWHSFDNLQSMLAKGTEFYRRCYAEKPDAIYPRGVMLVGKFYLCSEWYRLPSVTHSGTVADDSLRLFDGLMRLVLGDVVLGLTAEDLAERRRVRKQMLDEKEKSTVLSGVLGWASI</sequence>
<evidence type="ECO:0000259" key="2">
    <source>
        <dbReference type="PROSITE" id="PS50800"/>
    </source>
</evidence>
<organism evidence="4">
    <name type="scientific">Selaginella moellendorffii</name>
    <name type="common">Spikemoss</name>
    <dbReference type="NCBI Taxonomy" id="88036"/>
    <lineage>
        <taxon>Eukaryota</taxon>
        <taxon>Viridiplantae</taxon>
        <taxon>Streptophyta</taxon>
        <taxon>Embryophyta</taxon>
        <taxon>Tracheophyta</taxon>
        <taxon>Lycopodiopsida</taxon>
        <taxon>Selaginellales</taxon>
        <taxon>Selaginellaceae</taxon>
        <taxon>Selaginella</taxon>
    </lineage>
</organism>
<dbReference type="Proteomes" id="UP000001514">
    <property type="component" value="Unassembled WGS sequence"/>
</dbReference>
<name>D8S9S8_SELML</name>
<dbReference type="EMBL" id="GL377608">
    <property type="protein sequence ID" value="EFJ18874.1"/>
    <property type="molecule type" value="Genomic_DNA"/>
</dbReference>
<evidence type="ECO:0000313" key="4">
    <source>
        <dbReference type="Proteomes" id="UP000001514"/>
    </source>
</evidence>
<dbReference type="InParanoid" id="D8S9S8"/>
<feature type="region of interest" description="Disordered" evidence="1">
    <location>
        <begin position="225"/>
        <end position="244"/>
    </location>
</feature>
<dbReference type="PROSITE" id="PS50800">
    <property type="entry name" value="SAP"/>
    <property type="match status" value="1"/>
</dbReference>
<dbReference type="InterPro" id="IPR003034">
    <property type="entry name" value="SAP_dom"/>
</dbReference>
<dbReference type="Gramene" id="EFJ18874">
    <property type="protein sequence ID" value="EFJ18874"/>
    <property type="gene ID" value="SELMODRAFT_419704"/>
</dbReference>
<feature type="region of interest" description="Disordered" evidence="1">
    <location>
        <begin position="257"/>
        <end position="276"/>
    </location>
</feature>
<gene>
    <name evidence="3" type="ORF">SELMODRAFT_419704</name>
</gene>
<accession>D8S9S8</accession>
<feature type="domain" description="SAP" evidence="2">
    <location>
        <begin position="32"/>
        <end position="66"/>
    </location>
</feature>
<dbReference type="AlphaFoldDB" id="D8S9S8"/>
<reference evidence="3 4" key="1">
    <citation type="journal article" date="2011" name="Science">
        <title>The Selaginella genome identifies genetic changes associated with the evolution of vascular plants.</title>
        <authorList>
            <person name="Banks J.A."/>
            <person name="Nishiyama T."/>
            <person name="Hasebe M."/>
            <person name="Bowman J.L."/>
            <person name="Gribskov M."/>
            <person name="dePamphilis C."/>
            <person name="Albert V.A."/>
            <person name="Aono N."/>
            <person name="Aoyama T."/>
            <person name="Ambrose B.A."/>
            <person name="Ashton N.W."/>
            <person name="Axtell M.J."/>
            <person name="Barker E."/>
            <person name="Barker M.S."/>
            <person name="Bennetzen J.L."/>
            <person name="Bonawitz N.D."/>
            <person name="Chapple C."/>
            <person name="Cheng C."/>
            <person name="Correa L.G."/>
            <person name="Dacre M."/>
            <person name="DeBarry J."/>
            <person name="Dreyer I."/>
            <person name="Elias M."/>
            <person name="Engstrom E.M."/>
            <person name="Estelle M."/>
            <person name="Feng L."/>
            <person name="Finet C."/>
            <person name="Floyd S.K."/>
            <person name="Frommer W.B."/>
            <person name="Fujita T."/>
            <person name="Gramzow L."/>
            <person name="Gutensohn M."/>
            <person name="Harholt J."/>
            <person name="Hattori M."/>
            <person name="Heyl A."/>
            <person name="Hirai T."/>
            <person name="Hiwatashi Y."/>
            <person name="Ishikawa M."/>
            <person name="Iwata M."/>
            <person name="Karol K.G."/>
            <person name="Koehler B."/>
            <person name="Kolukisaoglu U."/>
            <person name="Kubo M."/>
            <person name="Kurata T."/>
            <person name="Lalonde S."/>
            <person name="Li K."/>
            <person name="Li Y."/>
            <person name="Litt A."/>
            <person name="Lyons E."/>
            <person name="Manning G."/>
            <person name="Maruyama T."/>
            <person name="Michael T.P."/>
            <person name="Mikami K."/>
            <person name="Miyazaki S."/>
            <person name="Morinaga S."/>
            <person name="Murata T."/>
            <person name="Mueller-Roeber B."/>
            <person name="Nelson D.R."/>
            <person name="Obara M."/>
            <person name="Oguri Y."/>
            <person name="Olmstead R.G."/>
            <person name="Onodera N."/>
            <person name="Petersen B.L."/>
            <person name="Pils B."/>
            <person name="Prigge M."/>
            <person name="Rensing S.A."/>
            <person name="Riano-Pachon D.M."/>
            <person name="Roberts A.W."/>
            <person name="Sato Y."/>
            <person name="Scheller H.V."/>
            <person name="Schulz B."/>
            <person name="Schulz C."/>
            <person name="Shakirov E.V."/>
            <person name="Shibagaki N."/>
            <person name="Shinohara N."/>
            <person name="Shippen D.E."/>
            <person name="Soerensen I."/>
            <person name="Sotooka R."/>
            <person name="Sugimoto N."/>
            <person name="Sugita M."/>
            <person name="Sumikawa N."/>
            <person name="Tanurdzic M."/>
            <person name="Theissen G."/>
            <person name="Ulvskov P."/>
            <person name="Wakazuki S."/>
            <person name="Weng J.K."/>
            <person name="Willats W.W."/>
            <person name="Wipf D."/>
            <person name="Wolf P.G."/>
            <person name="Yang L."/>
            <person name="Zimmer A.D."/>
            <person name="Zhu Q."/>
            <person name="Mitros T."/>
            <person name="Hellsten U."/>
            <person name="Loque D."/>
            <person name="Otillar R."/>
            <person name="Salamov A."/>
            <person name="Schmutz J."/>
            <person name="Shapiro H."/>
            <person name="Lindquist E."/>
            <person name="Lucas S."/>
            <person name="Rokhsar D."/>
            <person name="Grigoriev I.V."/>
        </authorList>
    </citation>
    <scope>NUCLEOTIDE SEQUENCE [LARGE SCALE GENOMIC DNA]</scope>
</reference>
<dbReference type="SMART" id="SM00513">
    <property type="entry name" value="SAP"/>
    <property type="match status" value="1"/>
</dbReference>
<proteinExistence type="predicted"/>
<keyword evidence="4" id="KW-1185">Reference proteome</keyword>